<dbReference type="Gene3D" id="3.90.470.40">
    <property type="entry name" value="RTP801-like"/>
    <property type="match status" value="1"/>
</dbReference>
<keyword evidence="4" id="KW-0963">Cytoplasm</keyword>
<keyword evidence="5" id="KW-0053">Apoptosis</keyword>
<comment type="function">
    <text evidence="6">Inhibits cell growth by regulating the Tor pathway upstream of the Tsc1-Tsc2 complex and downstream of Akt1. Acts as a cell death activator during head development.</text>
</comment>
<accession>A0ABD1EI97</accession>
<dbReference type="GO" id="GO:0006915">
    <property type="term" value="P:apoptotic process"/>
    <property type="evidence" value="ECO:0007669"/>
    <property type="project" value="UniProtKB-KW"/>
</dbReference>
<reference evidence="7 8" key="1">
    <citation type="submission" date="2024-05" db="EMBL/GenBank/DDBJ databases">
        <title>Genetic variation in Jamaican populations of the coffee berry borer (Hypothenemus hampei).</title>
        <authorList>
            <person name="Errbii M."/>
            <person name="Myrie A."/>
        </authorList>
    </citation>
    <scope>NUCLEOTIDE SEQUENCE [LARGE SCALE GENOMIC DNA]</scope>
    <source>
        <strain evidence="7">JA-Hopewell-2020-01-JO</strain>
        <tissue evidence="7">Whole body</tissue>
    </source>
</reference>
<evidence type="ECO:0000313" key="7">
    <source>
        <dbReference type="EMBL" id="KAL1494427.1"/>
    </source>
</evidence>
<dbReference type="PANTHER" id="PTHR12478:SF16">
    <property type="entry name" value="PROTEIN CHARYBDE-RELATED"/>
    <property type="match status" value="1"/>
</dbReference>
<evidence type="ECO:0000256" key="6">
    <source>
        <dbReference type="ARBA" id="ARBA00059352"/>
    </source>
</evidence>
<evidence type="ECO:0000256" key="2">
    <source>
        <dbReference type="ARBA" id="ARBA00010670"/>
    </source>
</evidence>
<comment type="similarity">
    <text evidence="2">Belongs to the DDIT4 family.</text>
</comment>
<dbReference type="GO" id="GO:0008258">
    <property type="term" value="P:head involution"/>
    <property type="evidence" value="ECO:0007669"/>
    <property type="project" value="UniProtKB-ARBA"/>
</dbReference>
<proteinExistence type="inferred from homology"/>
<dbReference type="GO" id="GO:0005737">
    <property type="term" value="C:cytoplasm"/>
    <property type="evidence" value="ECO:0007669"/>
    <property type="project" value="UniProtKB-SubCell"/>
</dbReference>
<dbReference type="AlphaFoldDB" id="A0ABD1EI97"/>
<organism evidence="7 8">
    <name type="scientific">Hypothenemus hampei</name>
    <name type="common">Coffee berry borer</name>
    <dbReference type="NCBI Taxonomy" id="57062"/>
    <lineage>
        <taxon>Eukaryota</taxon>
        <taxon>Metazoa</taxon>
        <taxon>Ecdysozoa</taxon>
        <taxon>Arthropoda</taxon>
        <taxon>Hexapoda</taxon>
        <taxon>Insecta</taxon>
        <taxon>Pterygota</taxon>
        <taxon>Neoptera</taxon>
        <taxon>Endopterygota</taxon>
        <taxon>Coleoptera</taxon>
        <taxon>Polyphaga</taxon>
        <taxon>Cucujiformia</taxon>
        <taxon>Curculionidae</taxon>
        <taxon>Scolytinae</taxon>
        <taxon>Hypothenemus</taxon>
    </lineage>
</organism>
<name>A0ABD1EI97_HYPHA</name>
<evidence type="ECO:0000256" key="5">
    <source>
        <dbReference type="ARBA" id="ARBA00022703"/>
    </source>
</evidence>
<evidence type="ECO:0000313" key="8">
    <source>
        <dbReference type="Proteomes" id="UP001566132"/>
    </source>
</evidence>
<dbReference type="EMBL" id="JBDJPC010000007">
    <property type="protein sequence ID" value="KAL1494427.1"/>
    <property type="molecule type" value="Genomic_DNA"/>
</dbReference>
<dbReference type="FunFam" id="3.90.470.40:FF:000003">
    <property type="entry name" value="Charybde, isoform E"/>
    <property type="match status" value="1"/>
</dbReference>
<dbReference type="InterPro" id="IPR012918">
    <property type="entry name" value="RTP801-like"/>
</dbReference>
<dbReference type="PANTHER" id="PTHR12478">
    <property type="entry name" value="DNA-DAMAGE-INDUCIBLE TRANSCRIPT 4 PROTEIN DDIT4"/>
    <property type="match status" value="1"/>
</dbReference>
<protein>
    <submittedName>
        <fullName evidence="7">Uncharacterized protein</fullName>
    </submittedName>
</protein>
<keyword evidence="8" id="KW-1185">Reference proteome</keyword>
<dbReference type="GO" id="GO:0045926">
    <property type="term" value="P:negative regulation of growth"/>
    <property type="evidence" value="ECO:0007669"/>
    <property type="project" value="UniProtKB-ARBA"/>
</dbReference>
<dbReference type="GO" id="GO:0006979">
    <property type="term" value="P:response to oxidative stress"/>
    <property type="evidence" value="ECO:0007669"/>
    <property type="project" value="UniProtKB-ARBA"/>
</dbReference>
<evidence type="ECO:0000256" key="1">
    <source>
        <dbReference type="ARBA" id="ARBA00004496"/>
    </source>
</evidence>
<dbReference type="Pfam" id="PF07809">
    <property type="entry name" value="RTP801_C"/>
    <property type="match status" value="1"/>
</dbReference>
<keyword evidence="3" id="KW-0217">Developmental protein</keyword>
<dbReference type="InterPro" id="IPR038281">
    <property type="entry name" value="RTP801-like_C_sf"/>
</dbReference>
<dbReference type="Proteomes" id="UP001566132">
    <property type="component" value="Unassembled WGS sequence"/>
</dbReference>
<sequence length="160" mass="18269">MEVLPISNETYNNEEDWDYPAYPDSNEPALVEALSKRLEAELREAKNTHLMVGEVLLPNGLTHRIAQDIFRIADNEPYGLRGCVLYVDFEGEGINKKLTTFRCDPSTPPTFEVYLTLKQNSASWNNFLPQFLKKITRSGAVMISSDYQLSLKKLYRSSLC</sequence>
<comment type="subcellular location">
    <subcellularLocation>
        <location evidence="1">Cytoplasm</location>
    </subcellularLocation>
</comment>
<evidence type="ECO:0000256" key="3">
    <source>
        <dbReference type="ARBA" id="ARBA00022473"/>
    </source>
</evidence>
<gene>
    <name evidence="7" type="ORF">ABEB36_010026</name>
</gene>
<comment type="caution">
    <text evidence="7">The sequence shown here is derived from an EMBL/GenBank/DDBJ whole genome shotgun (WGS) entry which is preliminary data.</text>
</comment>
<evidence type="ECO:0000256" key="4">
    <source>
        <dbReference type="ARBA" id="ARBA00022490"/>
    </source>
</evidence>
<dbReference type="GO" id="GO:0032006">
    <property type="term" value="P:regulation of TOR signaling"/>
    <property type="evidence" value="ECO:0007669"/>
    <property type="project" value="UniProtKB-ARBA"/>
</dbReference>